<reference evidence="2" key="1">
    <citation type="submission" date="2013-02" db="EMBL/GenBank/DDBJ databases">
        <authorList>
            <consortium name="The Broad Institute Genome Sequencing Platform"/>
            <person name="Cuomo C."/>
            <person name="Becnel J."/>
            <person name="Sanscrainte N."/>
            <person name="Walker B."/>
            <person name="Young S.K."/>
            <person name="Zeng Q."/>
            <person name="Gargeya S."/>
            <person name="Fitzgerald M."/>
            <person name="Haas B."/>
            <person name="Abouelleil A."/>
            <person name="Alvarado L."/>
            <person name="Arachchi H.M."/>
            <person name="Berlin A.M."/>
            <person name="Chapman S.B."/>
            <person name="Dewar J."/>
            <person name="Goldberg J."/>
            <person name="Griggs A."/>
            <person name="Gujja S."/>
            <person name="Hansen M."/>
            <person name="Howarth C."/>
            <person name="Imamovic A."/>
            <person name="Larimer J."/>
            <person name="McCowan C."/>
            <person name="Murphy C."/>
            <person name="Neiman D."/>
            <person name="Pearson M."/>
            <person name="Priest M."/>
            <person name="Roberts A."/>
            <person name="Saif S."/>
            <person name="Shea T."/>
            <person name="Sisk P."/>
            <person name="Sykes S."/>
            <person name="Wortman J."/>
            <person name="Nusbaum C."/>
            <person name="Birren B."/>
        </authorList>
    </citation>
    <scope>NUCLEOTIDE SEQUENCE [LARGE SCALE GENOMIC DNA]</scope>
    <source>
        <strain evidence="2">PRA339</strain>
    </source>
</reference>
<dbReference type="AlphaFoldDB" id="A0A059F2Y3"/>
<dbReference type="EMBL" id="KK365139">
    <property type="protein sequence ID" value="KCZ81613.1"/>
    <property type="molecule type" value="Genomic_DNA"/>
</dbReference>
<dbReference type="OrthoDB" id="10295877at2759"/>
<gene>
    <name evidence="1" type="ORF">H312_00937</name>
</gene>
<organism evidence="1 2">
    <name type="scientific">Anncaliia algerae PRA339</name>
    <dbReference type="NCBI Taxonomy" id="1288291"/>
    <lineage>
        <taxon>Eukaryota</taxon>
        <taxon>Fungi</taxon>
        <taxon>Fungi incertae sedis</taxon>
        <taxon>Microsporidia</taxon>
        <taxon>Tubulinosematoidea</taxon>
        <taxon>Tubulinosematidae</taxon>
        <taxon>Anncaliia</taxon>
    </lineage>
</organism>
<protein>
    <submittedName>
        <fullName evidence="1">Uncharacterized protein</fullName>
    </submittedName>
</protein>
<dbReference type="HOGENOM" id="CLU_1294084_0_0_1"/>
<sequence>MFFIIIINASSYLQEKKYLLSKINDEMSNIMENVTLDYKRRDCLVTENFLLILKYIIAAEFAIKSSKQKSTELKSRFNKLSKISLNINIRMYLNLDHLLDPIEYKYFKRFFKELQNYYGNISLNNLNPNDKEFLDNFASDLSEFFIYNLEKKDTIADKCASIEQTLKSIEKKIHKRDIKDYTSFLFYIYYVDIQNFQKKCLERYKNSQEDVFY</sequence>
<dbReference type="VEuPathDB" id="MicrosporidiaDB:H312_00937"/>
<evidence type="ECO:0000313" key="2">
    <source>
        <dbReference type="Proteomes" id="UP000030655"/>
    </source>
</evidence>
<name>A0A059F2Y3_9MICR</name>
<proteinExistence type="predicted"/>
<dbReference type="Proteomes" id="UP000030655">
    <property type="component" value="Unassembled WGS sequence"/>
</dbReference>
<evidence type="ECO:0000313" key="1">
    <source>
        <dbReference type="EMBL" id="KCZ81613.1"/>
    </source>
</evidence>
<keyword evidence="2" id="KW-1185">Reference proteome</keyword>
<accession>A0A059F2Y3</accession>
<reference evidence="1 2" key="2">
    <citation type="submission" date="2014-03" db="EMBL/GenBank/DDBJ databases">
        <title>The Genome Sequence of Anncaliia algerae insect isolate PRA339.</title>
        <authorList>
            <consortium name="The Broad Institute Genome Sequencing Platform"/>
            <consortium name="The Broad Institute Genome Sequencing Center for Infectious Disease"/>
            <person name="Cuomo C."/>
            <person name="Becnel J."/>
            <person name="Sanscrainte N."/>
            <person name="Walker B."/>
            <person name="Young S.K."/>
            <person name="Zeng Q."/>
            <person name="Gargeya S."/>
            <person name="Fitzgerald M."/>
            <person name="Haas B."/>
            <person name="Abouelleil A."/>
            <person name="Alvarado L."/>
            <person name="Arachchi H.M."/>
            <person name="Berlin A.M."/>
            <person name="Chapman S.B."/>
            <person name="Dewar J."/>
            <person name="Goldberg J."/>
            <person name="Griggs A."/>
            <person name="Gujja S."/>
            <person name="Hansen M."/>
            <person name="Howarth C."/>
            <person name="Imamovic A."/>
            <person name="Larimer J."/>
            <person name="McCowan C."/>
            <person name="Murphy C."/>
            <person name="Neiman D."/>
            <person name="Pearson M."/>
            <person name="Priest M."/>
            <person name="Roberts A."/>
            <person name="Saif S."/>
            <person name="Shea T."/>
            <person name="Sisk P."/>
            <person name="Sykes S."/>
            <person name="Wortman J."/>
            <person name="Nusbaum C."/>
            <person name="Birren B."/>
        </authorList>
    </citation>
    <scope>NUCLEOTIDE SEQUENCE [LARGE SCALE GENOMIC DNA]</scope>
    <source>
        <strain evidence="1 2">PRA339</strain>
    </source>
</reference>